<dbReference type="Proteomes" id="UP000190435">
    <property type="component" value="Unassembled WGS sequence"/>
</dbReference>
<evidence type="ECO:0000313" key="5">
    <source>
        <dbReference type="Proteomes" id="UP000255279"/>
    </source>
</evidence>
<name>A0A1T0A668_9GAMM</name>
<dbReference type="STRING" id="34060.B0181_04335"/>
<feature type="chain" id="PRO_5036026411" evidence="1">
    <location>
        <begin position="24"/>
        <end position="273"/>
    </location>
</feature>
<dbReference type="Proteomes" id="UP000255279">
    <property type="component" value="Unassembled WGS sequence"/>
</dbReference>
<evidence type="ECO:0000313" key="3">
    <source>
        <dbReference type="EMBL" id="STZ10662.1"/>
    </source>
</evidence>
<dbReference type="AlphaFoldDB" id="A0A1T0A668"/>
<evidence type="ECO:0000313" key="2">
    <source>
        <dbReference type="EMBL" id="OOR90831.1"/>
    </source>
</evidence>
<dbReference type="OrthoDB" id="5380961at2"/>
<evidence type="ECO:0000313" key="4">
    <source>
        <dbReference type="Proteomes" id="UP000190435"/>
    </source>
</evidence>
<protein>
    <submittedName>
        <fullName evidence="3">KWG Leptospira</fullName>
    </submittedName>
</protein>
<organism evidence="2 4">
    <name type="scientific">Moraxella caviae</name>
    <dbReference type="NCBI Taxonomy" id="34060"/>
    <lineage>
        <taxon>Bacteria</taxon>
        <taxon>Pseudomonadati</taxon>
        <taxon>Pseudomonadota</taxon>
        <taxon>Gammaproteobacteria</taxon>
        <taxon>Moraxellales</taxon>
        <taxon>Moraxellaceae</taxon>
        <taxon>Moraxella</taxon>
    </lineage>
</organism>
<gene>
    <name evidence="2" type="ORF">B0181_04335</name>
    <name evidence="3" type="ORF">NCTC10293_01013</name>
</gene>
<reference evidence="3 5" key="2">
    <citation type="submission" date="2018-06" db="EMBL/GenBank/DDBJ databases">
        <authorList>
            <consortium name="Pathogen Informatics"/>
            <person name="Doyle S."/>
        </authorList>
    </citation>
    <scope>NUCLEOTIDE SEQUENCE [LARGE SCALE GENOMIC DNA]</scope>
    <source>
        <strain evidence="3 5">NCTC10293</strain>
    </source>
</reference>
<evidence type="ECO:0000256" key="1">
    <source>
        <dbReference type="SAM" id="SignalP"/>
    </source>
</evidence>
<accession>A0A1T0A668</accession>
<dbReference type="InterPro" id="IPR032774">
    <property type="entry name" value="WG_beta_rep"/>
</dbReference>
<keyword evidence="4" id="KW-1185">Reference proteome</keyword>
<dbReference type="EMBL" id="UGQE01000001">
    <property type="protein sequence ID" value="STZ10662.1"/>
    <property type="molecule type" value="Genomic_DNA"/>
</dbReference>
<sequence>MTTIRKLALGALTMATFALSAHAQNTQTIVLGDIEDVGQGDACEANIKLPKGYEFDRLTADCQYNEGLNVVRKGKLYGFANKHGDVVIPAKYEEAHGFDDGMALIKQGGKYGYLRPDGNIAIKPQFADAWGFWEGRAKIMQNSRYGFIDKSGKIVIKPTHAETGNWFENGLVSVRQGKLWGFMDKSGKIAIAPKFDYVEDFAEGLALVGKAYGTDDAGDTLYRFGFIDKNGDVVIDIKYDLASSFINGSAFVVDGDEVYYIDKTGARTEAQAL</sequence>
<feature type="signal peptide" evidence="1">
    <location>
        <begin position="1"/>
        <end position="23"/>
    </location>
</feature>
<dbReference type="SUPFAM" id="SSF69360">
    <property type="entry name" value="Cell wall binding repeat"/>
    <property type="match status" value="1"/>
</dbReference>
<dbReference type="Pfam" id="PF14903">
    <property type="entry name" value="WG_beta_rep"/>
    <property type="match status" value="3"/>
</dbReference>
<keyword evidence="1" id="KW-0732">Signal</keyword>
<dbReference type="RefSeq" id="WP_078276261.1">
    <property type="nucleotide sequence ID" value="NZ_CAACXO010000009.1"/>
</dbReference>
<proteinExistence type="predicted"/>
<dbReference type="PANTHER" id="PTHR37841:SF1">
    <property type="entry name" value="DUF3298 DOMAIN-CONTAINING PROTEIN"/>
    <property type="match status" value="1"/>
</dbReference>
<dbReference type="EMBL" id="MUXU01000027">
    <property type="protein sequence ID" value="OOR90831.1"/>
    <property type="molecule type" value="Genomic_DNA"/>
</dbReference>
<reference evidence="2 4" key="1">
    <citation type="submission" date="2017-02" db="EMBL/GenBank/DDBJ databases">
        <title>Draft genome sequence of Moraxella caviae CCUG 355 type strain.</title>
        <authorList>
            <person name="Engstrom-Jakobsson H."/>
            <person name="Salva-Serra F."/>
            <person name="Thorell K."/>
            <person name="Gonzales-Siles L."/>
            <person name="Karlsson R."/>
            <person name="Boulund F."/>
            <person name="Engstrand L."/>
            <person name="Moore E."/>
        </authorList>
    </citation>
    <scope>NUCLEOTIDE SEQUENCE [LARGE SCALE GENOMIC DNA]</scope>
    <source>
        <strain evidence="2 4">CCUG 355</strain>
    </source>
</reference>
<dbReference type="PANTHER" id="PTHR37841">
    <property type="entry name" value="GLR2918 PROTEIN"/>
    <property type="match status" value="1"/>
</dbReference>